<evidence type="ECO:0000256" key="1">
    <source>
        <dbReference type="ARBA" id="ARBA00002212"/>
    </source>
</evidence>
<dbReference type="Pfam" id="PF09649">
    <property type="entry name" value="CHZ"/>
    <property type="match status" value="1"/>
</dbReference>
<keyword evidence="4" id="KW-0143">Chaperone</keyword>
<comment type="subcellular location">
    <subcellularLocation>
        <location evidence="2">Nucleus</location>
    </subcellularLocation>
</comment>
<dbReference type="InterPro" id="IPR019098">
    <property type="entry name" value="Histone_chaperone_domain_CHZ"/>
</dbReference>
<name>A0A4T0IIN1_WALIC</name>
<comment type="caution">
    <text evidence="8">The sequence shown here is derived from an EMBL/GenBank/DDBJ whole genome shotgun (WGS) entry which is preliminary data.</text>
</comment>
<dbReference type="GO" id="GO:0005634">
    <property type="term" value="C:nucleus"/>
    <property type="evidence" value="ECO:0007669"/>
    <property type="project" value="UniProtKB-SubCell"/>
</dbReference>
<comment type="function">
    <text evidence="1">Forms a chaperone-bound H2A.Z-H2B complex that acts as a source for SWR1 complex-dependent H2A to H2A.Z histone replacement in chromatin.</text>
</comment>
<evidence type="ECO:0000313" key="8">
    <source>
        <dbReference type="EMBL" id="TIB32337.1"/>
    </source>
</evidence>
<evidence type="ECO:0000259" key="7">
    <source>
        <dbReference type="Pfam" id="PF09649"/>
    </source>
</evidence>
<feature type="region of interest" description="Disordered" evidence="6">
    <location>
        <begin position="301"/>
        <end position="320"/>
    </location>
</feature>
<evidence type="ECO:0000256" key="4">
    <source>
        <dbReference type="ARBA" id="ARBA00023186"/>
    </source>
</evidence>
<feature type="compositionally biased region" description="Basic and acidic residues" evidence="6">
    <location>
        <begin position="17"/>
        <end position="34"/>
    </location>
</feature>
<comment type="similarity">
    <text evidence="3">Belongs to the CHZ1 family.</text>
</comment>
<sequence>MTGIEEKKNDQSPQGVTEKKPEVAAEADKGKAREEEEDEEDEEDDDDQDTPYNDEEVGDDVVDDDLEEIDPSAIVDSGSRRTRSNVDYSSADARKKAELTDKEDEDDEFYHLPFEIFSIFNGYVNNTNICLPEKMSLCCAGGIPSFSSTLSLILKTLSSTSTSSEISFPVNVFTLISMCCANGIDSKQLFKQMSGDSPSISHLKHKILNNLQHSNAITKRHSLRLEPPTSHSSNKSSKSNLVTLPDGHKAIAHSQWLWYSSDTSPPQFSQSSAQHRNILPPHNSMRLEKKGAHAERVLLNRQNREAPKITPPKPLLDGFSVPRQLHSSLRDGLSRQRQHDKVVNNLKFWHKSAAKVGAAEDAFNRGKQSAR</sequence>
<dbReference type="AlphaFoldDB" id="A0A4T0IIN1"/>
<reference evidence="8 9" key="1">
    <citation type="submission" date="2019-03" db="EMBL/GenBank/DDBJ databases">
        <title>Sequencing 23 genomes of Wallemia ichthyophaga.</title>
        <authorList>
            <person name="Gostincar C."/>
        </authorList>
    </citation>
    <scope>NUCLEOTIDE SEQUENCE [LARGE SCALE GENOMIC DNA]</scope>
    <source>
        <strain evidence="8 9">EXF-6200</strain>
    </source>
</reference>
<accession>A0A4T0IIN1</accession>
<protein>
    <recommendedName>
        <fullName evidence="7">Histone chaperone domain-containing protein</fullName>
    </recommendedName>
</protein>
<organism evidence="8 9">
    <name type="scientific">Wallemia ichthyophaga</name>
    <dbReference type="NCBI Taxonomy" id="245174"/>
    <lineage>
        <taxon>Eukaryota</taxon>
        <taxon>Fungi</taxon>
        <taxon>Dikarya</taxon>
        <taxon>Basidiomycota</taxon>
        <taxon>Wallemiomycotina</taxon>
        <taxon>Wallemiomycetes</taxon>
        <taxon>Wallemiales</taxon>
        <taxon>Wallemiaceae</taxon>
        <taxon>Wallemia</taxon>
    </lineage>
</organism>
<dbReference type="Proteomes" id="UP000310689">
    <property type="component" value="Unassembled WGS sequence"/>
</dbReference>
<feature type="domain" description="Histone chaperone" evidence="7">
    <location>
        <begin position="62"/>
        <end position="93"/>
    </location>
</feature>
<evidence type="ECO:0000256" key="5">
    <source>
        <dbReference type="ARBA" id="ARBA00023242"/>
    </source>
</evidence>
<gene>
    <name evidence="8" type="ORF">E3P86_03158</name>
</gene>
<feature type="compositionally biased region" description="Basic and acidic residues" evidence="6">
    <location>
        <begin position="1"/>
        <end position="10"/>
    </location>
</feature>
<dbReference type="EMBL" id="SPOI01000207">
    <property type="protein sequence ID" value="TIB32337.1"/>
    <property type="molecule type" value="Genomic_DNA"/>
</dbReference>
<evidence type="ECO:0000313" key="9">
    <source>
        <dbReference type="Proteomes" id="UP000310689"/>
    </source>
</evidence>
<proteinExistence type="inferred from homology"/>
<evidence type="ECO:0000256" key="2">
    <source>
        <dbReference type="ARBA" id="ARBA00004123"/>
    </source>
</evidence>
<feature type="compositionally biased region" description="Acidic residues" evidence="6">
    <location>
        <begin position="35"/>
        <end position="70"/>
    </location>
</feature>
<feature type="region of interest" description="Disordered" evidence="6">
    <location>
        <begin position="1"/>
        <end position="102"/>
    </location>
</feature>
<evidence type="ECO:0000256" key="6">
    <source>
        <dbReference type="SAM" id="MobiDB-lite"/>
    </source>
</evidence>
<evidence type="ECO:0000256" key="3">
    <source>
        <dbReference type="ARBA" id="ARBA00008057"/>
    </source>
</evidence>
<keyword evidence="5" id="KW-0539">Nucleus</keyword>